<dbReference type="OrthoDB" id="4347at2759"/>
<evidence type="ECO:0000313" key="2">
    <source>
        <dbReference type="Proteomes" id="UP000019478"/>
    </source>
</evidence>
<protein>
    <recommendedName>
        <fullName evidence="3">DUF218 domain-containing protein</fullName>
    </recommendedName>
</protein>
<dbReference type="PANTHER" id="PTHR28110:SF1">
    <property type="entry name" value="TRANSMEMBRANE PROTEIN"/>
    <property type="match status" value="1"/>
</dbReference>
<dbReference type="InterPro" id="IPR055323">
    <property type="entry name" value="C57A10.07/YOR238W"/>
</dbReference>
<dbReference type="GO" id="GO:0005737">
    <property type="term" value="C:cytoplasm"/>
    <property type="evidence" value="ECO:0007669"/>
    <property type="project" value="TreeGrafter"/>
</dbReference>
<evidence type="ECO:0008006" key="3">
    <source>
        <dbReference type="Google" id="ProtNLM"/>
    </source>
</evidence>
<dbReference type="eggNOG" id="KOG4533">
    <property type="taxonomic scope" value="Eukaryota"/>
</dbReference>
<dbReference type="PANTHER" id="PTHR28110">
    <property type="entry name" value="TRANSMEMBRANE PROTEIN"/>
    <property type="match status" value="1"/>
</dbReference>
<dbReference type="Proteomes" id="UP000019478">
    <property type="component" value="Unassembled WGS sequence"/>
</dbReference>
<organism evidence="1 2">
    <name type="scientific">Capronia epimyces CBS 606.96</name>
    <dbReference type="NCBI Taxonomy" id="1182542"/>
    <lineage>
        <taxon>Eukaryota</taxon>
        <taxon>Fungi</taxon>
        <taxon>Dikarya</taxon>
        <taxon>Ascomycota</taxon>
        <taxon>Pezizomycotina</taxon>
        <taxon>Eurotiomycetes</taxon>
        <taxon>Chaetothyriomycetidae</taxon>
        <taxon>Chaetothyriales</taxon>
        <taxon>Herpotrichiellaceae</taxon>
        <taxon>Capronia</taxon>
    </lineage>
</organism>
<reference evidence="1 2" key="1">
    <citation type="submission" date="2013-03" db="EMBL/GenBank/DDBJ databases">
        <title>The Genome Sequence of Capronia epimyces CBS 606.96.</title>
        <authorList>
            <consortium name="The Broad Institute Genomics Platform"/>
            <person name="Cuomo C."/>
            <person name="de Hoog S."/>
            <person name="Gorbushina A."/>
            <person name="Walker B."/>
            <person name="Young S.K."/>
            <person name="Zeng Q."/>
            <person name="Gargeya S."/>
            <person name="Fitzgerald M."/>
            <person name="Haas B."/>
            <person name="Abouelleil A."/>
            <person name="Allen A.W."/>
            <person name="Alvarado L."/>
            <person name="Arachchi H.M."/>
            <person name="Berlin A.M."/>
            <person name="Chapman S.B."/>
            <person name="Gainer-Dewar J."/>
            <person name="Goldberg J."/>
            <person name="Griggs A."/>
            <person name="Gujja S."/>
            <person name="Hansen M."/>
            <person name="Howarth C."/>
            <person name="Imamovic A."/>
            <person name="Ireland A."/>
            <person name="Larimer J."/>
            <person name="McCowan C."/>
            <person name="Murphy C."/>
            <person name="Pearson M."/>
            <person name="Poon T.W."/>
            <person name="Priest M."/>
            <person name="Roberts A."/>
            <person name="Saif S."/>
            <person name="Shea T."/>
            <person name="Sisk P."/>
            <person name="Sykes S."/>
            <person name="Wortman J."/>
            <person name="Nusbaum C."/>
            <person name="Birren B."/>
        </authorList>
    </citation>
    <scope>NUCLEOTIDE SEQUENCE [LARGE SCALE GENOMIC DNA]</scope>
    <source>
        <strain evidence="1 2">CBS 606.96</strain>
    </source>
</reference>
<dbReference type="RefSeq" id="XP_007731131.1">
    <property type="nucleotide sequence ID" value="XM_007732941.1"/>
</dbReference>
<dbReference type="EMBL" id="AMGY01000002">
    <property type="protein sequence ID" value="EXJ89734.1"/>
    <property type="molecule type" value="Genomic_DNA"/>
</dbReference>
<sequence length="303" mass="33665">MANHSYSHLIIVCCHAIYLGPDSADEANWLIEPFQTGETATYVAHIEAGVRELAADPRAVLVFSGAATKPGRTRKSEGESYLDVAVECGLFGLETSPPMLQPRLFVDRFATDSYQNILCSIIQFPLFVRQLLEKRVQPSSLVSSPSSTSGSTLISSNLNTTTTTTAANTVTPLFPTKLTIVSHEFKRSRFLDLHLPAMHWAGETRFIGINPPFDRVKMAEIETGDRLRGYGAWEKDLYGAGELLAAKRKVRGWDEEQFRREVLDHLPSVECKMQIENLLSWNGGACGTIRYPDQMLWCPNPGS</sequence>
<dbReference type="GeneID" id="19166931"/>
<name>W9Z5F4_9EURO</name>
<proteinExistence type="predicted"/>
<evidence type="ECO:0000313" key="1">
    <source>
        <dbReference type="EMBL" id="EXJ89734.1"/>
    </source>
</evidence>
<dbReference type="AlphaFoldDB" id="W9Z5F4"/>
<dbReference type="HOGENOM" id="CLU_048479_1_0_1"/>
<accession>W9Z5F4</accession>
<comment type="caution">
    <text evidence="1">The sequence shown here is derived from an EMBL/GenBank/DDBJ whole genome shotgun (WGS) entry which is preliminary data.</text>
</comment>
<gene>
    <name evidence="1" type="ORF">A1O3_02801</name>
</gene>
<keyword evidence="2" id="KW-1185">Reference proteome</keyword>